<keyword evidence="5" id="KW-0677">Repeat</keyword>
<dbReference type="PANTHER" id="PTHR43979:SF1">
    <property type="entry name" value="PRE-MRNA-PROCESSING FACTOR 17"/>
    <property type="match status" value="1"/>
</dbReference>
<evidence type="ECO:0000256" key="9">
    <source>
        <dbReference type="PROSITE-ProRule" id="PRU00221"/>
    </source>
</evidence>
<dbReference type="SUPFAM" id="SSF50978">
    <property type="entry name" value="WD40 repeat-like"/>
    <property type="match status" value="1"/>
</dbReference>
<dbReference type="STRING" id="796604.A0A2X0MPR8"/>
<feature type="region of interest" description="Disordered" evidence="10">
    <location>
        <begin position="40"/>
        <end position="78"/>
    </location>
</feature>
<evidence type="ECO:0000256" key="10">
    <source>
        <dbReference type="SAM" id="MobiDB-lite"/>
    </source>
</evidence>
<dbReference type="Proteomes" id="UP000249464">
    <property type="component" value="Unassembled WGS sequence"/>
</dbReference>
<sequence>MSVVKRGVAQAVAPSGQAVVCQPPLLDGFLPTMLVDYASDESDHEQQSSTAPLKSLSSVSVQNKDDDEEATAFDPSDAFGLAQVDTQTGGKLTTRPKTVTTATNADTAPQVFITVSIKAWPQRTQLRDTNCACGDGCTLCITRILHVPCTKSTQLTLDPSFSSSNSLITRPSDNVIFYNPTYADMTLPVQGPANPWDDRKLEKMNSVTGHVEQQAYSDLTFRTQQRTFHVHGYAANPSILRDEVNANGLQAIVGDARKAAQNGNATVHDVKISRVDARATKRKRKGKGQLGVFDDSDPEPEGEEGEGEGEGEGETEQVVQDDGTVIEVPKVKAPKKDKVQKEYLGPWAGWEGENIGVVNPSEAEYEEQEERGGAPLNKKQRKEVIKDSGKEVGFGQEKSVFHGKETHDYLGRTYMHIPTDVDVNLTAESGTQECFAPKKVIHTWSGHTKGVSRIKLFPKSGHLILSGSMDTRVKLWDVYKEGKCLRTFMGHSKAVHDVTFDNDGAQFLSCAFDRQMKLWDTETGACKQAFSNGKIPYTVKFNPNNNNVFLAGMHDKKIIQYDMRSGEIVQEYDQHLGPVNTITFVDENRRFITSSDDKMMRVWDIDIPVPIKLIAEPSMHSMPAVSKHPNGKWLAMQSLDNQILIFGSDNFKQNLTGTLSDRVCTQRKKRFAGHTIAGYACEPQFSPDGRYLSSGDGHGSLVIWDFKTCRIAHRQKVHSQVLLSHAWLPHETSKVITSSWDGSIKCLD</sequence>
<keyword evidence="7" id="KW-0539">Nucleus</keyword>
<dbReference type="Pfam" id="PF00400">
    <property type="entry name" value="WD40"/>
    <property type="match status" value="4"/>
</dbReference>
<reference evidence="11 12" key="1">
    <citation type="submission" date="2016-11" db="EMBL/GenBank/DDBJ databases">
        <authorList>
            <person name="Jaros S."/>
            <person name="Januszkiewicz K."/>
            <person name="Wedrychowicz H."/>
        </authorList>
    </citation>
    <scope>NUCLEOTIDE SEQUENCE [LARGE SCALE GENOMIC DNA]</scope>
</reference>
<evidence type="ECO:0000256" key="1">
    <source>
        <dbReference type="ARBA" id="ARBA00004123"/>
    </source>
</evidence>
<dbReference type="FunFam" id="2.130.10.10:FF:000034">
    <property type="entry name" value="Pre-mRNA-processing factor 17, putative"/>
    <property type="match status" value="1"/>
</dbReference>
<feature type="compositionally biased region" description="Polar residues" evidence="10">
    <location>
        <begin position="47"/>
        <end position="62"/>
    </location>
</feature>
<dbReference type="GO" id="GO:0000398">
    <property type="term" value="P:mRNA splicing, via spliceosome"/>
    <property type="evidence" value="ECO:0007669"/>
    <property type="project" value="InterPro"/>
</dbReference>
<dbReference type="InterPro" id="IPR020472">
    <property type="entry name" value="WD40_PAC1"/>
</dbReference>
<feature type="compositionally biased region" description="Acidic residues" evidence="10">
    <location>
        <begin position="294"/>
        <end position="315"/>
    </location>
</feature>
<evidence type="ECO:0000256" key="8">
    <source>
        <dbReference type="ARBA" id="ARBA00068146"/>
    </source>
</evidence>
<dbReference type="Gene3D" id="2.130.10.10">
    <property type="entry name" value="YVTN repeat-like/Quinoprotein amine dehydrogenase"/>
    <property type="match status" value="1"/>
</dbReference>
<name>A0A2X0MPR8_9BASI</name>
<feature type="region of interest" description="Disordered" evidence="10">
    <location>
        <begin position="278"/>
        <end position="326"/>
    </location>
</feature>
<keyword evidence="6" id="KW-0508">mRNA splicing</keyword>
<keyword evidence="12" id="KW-1185">Reference proteome</keyword>
<organism evidence="11 12">
    <name type="scientific">Microbotryum silenes-dioicae</name>
    <dbReference type="NCBI Taxonomy" id="796604"/>
    <lineage>
        <taxon>Eukaryota</taxon>
        <taxon>Fungi</taxon>
        <taxon>Dikarya</taxon>
        <taxon>Basidiomycota</taxon>
        <taxon>Pucciniomycotina</taxon>
        <taxon>Microbotryomycetes</taxon>
        <taxon>Microbotryales</taxon>
        <taxon>Microbotryaceae</taxon>
        <taxon>Microbotryum</taxon>
    </lineage>
</organism>
<proteinExistence type="predicted"/>
<dbReference type="PROSITE" id="PS50082">
    <property type="entry name" value="WD_REPEATS_2"/>
    <property type="match status" value="4"/>
</dbReference>
<evidence type="ECO:0000256" key="2">
    <source>
        <dbReference type="ARBA" id="ARBA00022574"/>
    </source>
</evidence>
<evidence type="ECO:0000256" key="3">
    <source>
        <dbReference type="ARBA" id="ARBA00022664"/>
    </source>
</evidence>
<feature type="repeat" description="WD" evidence="9">
    <location>
        <begin position="488"/>
        <end position="529"/>
    </location>
</feature>
<evidence type="ECO:0000256" key="5">
    <source>
        <dbReference type="ARBA" id="ARBA00022737"/>
    </source>
</evidence>
<keyword evidence="3" id="KW-0507">mRNA processing</keyword>
<evidence type="ECO:0000256" key="4">
    <source>
        <dbReference type="ARBA" id="ARBA00022728"/>
    </source>
</evidence>
<dbReference type="InterPro" id="IPR036322">
    <property type="entry name" value="WD40_repeat_dom_sf"/>
</dbReference>
<evidence type="ECO:0000313" key="11">
    <source>
        <dbReference type="EMBL" id="SGZ26435.1"/>
    </source>
</evidence>
<dbReference type="PRINTS" id="PR00320">
    <property type="entry name" value="GPROTEINBRPT"/>
</dbReference>
<dbReference type="AlphaFoldDB" id="A0A2X0MPR8"/>
<dbReference type="PANTHER" id="PTHR43979">
    <property type="entry name" value="PRE-MRNA-PROCESSING FACTOR 17"/>
    <property type="match status" value="1"/>
</dbReference>
<dbReference type="PROSITE" id="PS00678">
    <property type="entry name" value="WD_REPEATS_1"/>
    <property type="match status" value="1"/>
</dbReference>
<accession>A0A2X0MPR8</accession>
<dbReference type="InterPro" id="IPR001680">
    <property type="entry name" value="WD40_rpt"/>
</dbReference>
<keyword evidence="2 9" id="KW-0853">WD repeat</keyword>
<dbReference type="InterPro" id="IPR015943">
    <property type="entry name" value="WD40/YVTN_repeat-like_dom_sf"/>
</dbReference>
<evidence type="ECO:0000256" key="7">
    <source>
        <dbReference type="ARBA" id="ARBA00023242"/>
    </source>
</evidence>
<dbReference type="GO" id="GO:0071013">
    <property type="term" value="C:catalytic step 2 spliceosome"/>
    <property type="evidence" value="ECO:0007669"/>
    <property type="project" value="InterPro"/>
</dbReference>
<dbReference type="GO" id="GO:0003729">
    <property type="term" value="F:mRNA binding"/>
    <property type="evidence" value="ECO:0007669"/>
    <property type="project" value="TreeGrafter"/>
</dbReference>
<feature type="repeat" description="WD" evidence="9">
    <location>
        <begin position="444"/>
        <end position="478"/>
    </location>
</feature>
<dbReference type="CDD" id="cd00200">
    <property type="entry name" value="WD40"/>
    <property type="match status" value="1"/>
</dbReference>
<comment type="subcellular location">
    <subcellularLocation>
        <location evidence="1">Nucleus</location>
    </subcellularLocation>
</comment>
<evidence type="ECO:0000256" key="6">
    <source>
        <dbReference type="ARBA" id="ARBA00023187"/>
    </source>
</evidence>
<dbReference type="InterPro" id="IPR032847">
    <property type="entry name" value="PRPF17"/>
</dbReference>
<protein>
    <recommendedName>
        <fullName evidence="8">Pre-mRNA-processing factor 17</fullName>
    </recommendedName>
</protein>
<dbReference type="EMBL" id="FQNC01000086">
    <property type="protein sequence ID" value="SGZ26435.1"/>
    <property type="molecule type" value="Genomic_DNA"/>
</dbReference>
<dbReference type="SMART" id="SM00320">
    <property type="entry name" value="WD40"/>
    <property type="match status" value="7"/>
</dbReference>
<dbReference type="PROSITE" id="PS50294">
    <property type="entry name" value="WD_REPEATS_REGION"/>
    <property type="match status" value="3"/>
</dbReference>
<evidence type="ECO:0000313" key="12">
    <source>
        <dbReference type="Proteomes" id="UP000249464"/>
    </source>
</evidence>
<gene>
    <name evidence="11" type="primary">BQ5605_C024g09914</name>
    <name evidence="11" type="ORF">BQ5605_C024G09914</name>
</gene>
<feature type="repeat" description="WD" evidence="9">
    <location>
        <begin position="572"/>
        <end position="606"/>
    </location>
</feature>
<feature type="repeat" description="WD" evidence="9">
    <location>
        <begin position="685"/>
        <end position="714"/>
    </location>
</feature>
<dbReference type="InterPro" id="IPR019775">
    <property type="entry name" value="WD40_repeat_CS"/>
</dbReference>
<keyword evidence="4" id="KW-0747">Spliceosome</keyword>